<dbReference type="AlphaFoldDB" id="A0A8C9S1J4"/>
<comment type="cofactor">
    <cofactor evidence="1">
        <name>FAD</name>
        <dbReference type="ChEBI" id="CHEBI:57692"/>
    </cofactor>
</comment>
<dbReference type="GO" id="GO:0046592">
    <property type="term" value="F:polyamine oxidase activity"/>
    <property type="evidence" value="ECO:0007669"/>
    <property type="project" value="TreeGrafter"/>
</dbReference>
<dbReference type="SUPFAM" id="SSF51905">
    <property type="entry name" value="FAD/NAD(P)-binding domain"/>
    <property type="match status" value="1"/>
</dbReference>
<dbReference type="Proteomes" id="UP000694397">
    <property type="component" value="Chromosome 9"/>
</dbReference>
<feature type="domain" description="Amine oxidase" evidence="5">
    <location>
        <begin position="31"/>
        <end position="484"/>
    </location>
</feature>
<dbReference type="PANTHER" id="PTHR10742">
    <property type="entry name" value="FLAVIN MONOAMINE OXIDASE"/>
    <property type="match status" value="1"/>
</dbReference>
<reference evidence="6" key="3">
    <citation type="submission" date="2025-09" db="UniProtKB">
        <authorList>
            <consortium name="Ensembl"/>
        </authorList>
    </citation>
    <scope>IDENTIFICATION</scope>
</reference>
<dbReference type="InterPro" id="IPR036188">
    <property type="entry name" value="FAD/NAD-bd_sf"/>
</dbReference>
<feature type="signal peptide" evidence="4">
    <location>
        <begin position="1"/>
        <end position="18"/>
    </location>
</feature>
<gene>
    <name evidence="6" type="primary">paox1</name>
</gene>
<feature type="chain" id="PRO_5034239476" evidence="4">
    <location>
        <begin position="19"/>
        <end position="502"/>
    </location>
</feature>
<keyword evidence="4" id="KW-0732">Signal</keyword>
<dbReference type="Gene3D" id="3.50.50.60">
    <property type="entry name" value="FAD/NAD(P)-binding domain"/>
    <property type="match status" value="1"/>
</dbReference>
<dbReference type="Pfam" id="PF01593">
    <property type="entry name" value="Amino_oxidase"/>
    <property type="match status" value="1"/>
</dbReference>
<organism evidence="6 7">
    <name type="scientific">Scleropages formosus</name>
    <name type="common">Asian bonytongue</name>
    <name type="synonym">Osteoglossum formosum</name>
    <dbReference type="NCBI Taxonomy" id="113540"/>
    <lineage>
        <taxon>Eukaryota</taxon>
        <taxon>Metazoa</taxon>
        <taxon>Chordata</taxon>
        <taxon>Craniata</taxon>
        <taxon>Vertebrata</taxon>
        <taxon>Euteleostomi</taxon>
        <taxon>Actinopterygii</taxon>
        <taxon>Neopterygii</taxon>
        <taxon>Teleostei</taxon>
        <taxon>Osteoglossocephala</taxon>
        <taxon>Osteoglossomorpha</taxon>
        <taxon>Osteoglossiformes</taxon>
        <taxon>Osteoglossidae</taxon>
        <taxon>Scleropages</taxon>
    </lineage>
</organism>
<dbReference type="OrthoDB" id="2019015at2759"/>
<keyword evidence="7" id="KW-1185">Reference proteome</keyword>
<evidence type="ECO:0000256" key="4">
    <source>
        <dbReference type="SAM" id="SignalP"/>
    </source>
</evidence>
<evidence type="ECO:0000259" key="5">
    <source>
        <dbReference type="Pfam" id="PF01593"/>
    </source>
</evidence>
<keyword evidence="2" id="KW-0285">Flavoprotein</keyword>
<reference evidence="6" key="2">
    <citation type="submission" date="2025-08" db="UniProtKB">
        <authorList>
            <consortium name="Ensembl"/>
        </authorList>
    </citation>
    <scope>IDENTIFICATION</scope>
</reference>
<evidence type="ECO:0000256" key="1">
    <source>
        <dbReference type="ARBA" id="ARBA00001974"/>
    </source>
</evidence>
<dbReference type="PANTHER" id="PTHR10742:SF364">
    <property type="entry name" value="AMINE OXIDASE"/>
    <property type="match status" value="1"/>
</dbReference>
<dbReference type="GeneTree" id="ENSGT00940000157511"/>
<dbReference type="SUPFAM" id="SSF54373">
    <property type="entry name" value="FAD-linked reductases, C-terminal domain"/>
    <property type="match status" value="1"/>
</dbReference>
<dbReference type="GO" id="GO:0046208">
    <property type="term" value="P:spermine catabolic process"/>
    <property type="evidence" value="ECO:0007669"/>
    <property type="project" value="TreeGrafter"/>
</dbReference>
<dbReference type="Ensembl" id="ENSSFOT00015024608.2">
    <property type="protein sequence ID" value="ENSSFOP00015024343.2"/>
    <property type="gene ID" value="ENSSFOG00015015650.2"/>
</dbReference>
<sequence length="502" mass="55661">MKRLSWAFLFLAINVVELKTNPKIVVVGAGMAGIGAATRLLELGFTDVTLLEASGEIGGRIGKAQMGKTWVDTGAQYIHGVVENNPVYCLAKKHGLFENVPKEEGSWSILTDKGRKVDEDFAEHVYKAGELLLHQQSDDCDNNTMGDYFAEQAQKLADNWEDDAENRNLISSVLRKLGKDLLITTGALDLKNVSLCSWQHFSNEIKGDMDIGGNMFLLPSKLLEEFPKENVLLKKLVSKIEWDGSFGVPDGTTYPVRVCLGDGEEILADHVVVTISLGCLKAQASSLFSPPLPEYKVKAINSLEFGSVIKIILEYEEPFWESDVSKISLLWEEENILTVKDDPSQWLQYLDFFTVMRPQEKFGNVLIGWCSGRVADHIDNMTEEELSAAVTEHFRAFTRNSSLPAPRKVLRSQWHSNPFTRGTYTYIPVGTDPEEMDRLALPLSSSKATKPDPQVLFAGEGTVKSLYGTVQGALVSGRREAQRLAQHYLKATAPPATCPFAL</sequence>
<evidence type="ECO:0000313" key="7">
    <source>
        <dbReference type="Proteomes" id="UP000694397"/>
    </source>
</evidence>
<reference evidence="6 7" key="1">
    <citation type="submission" date="2019-04" db="EMBL/GenBank/DDBJ databases">
        <authorList>
            <consortium name="Wellcome Sanger Institute Data Sharing"/>
        </authorList>
    </citation>
    <scope>NUCLEOTIDE SEQUENCE [LARGE SCALE GENOMIC DNA]</scope>
</reference>
<dbReference type="GeneID" id="108919046"/>
<keyword evidence="3" id="KW-0274">FAD</keyword>
<evidence type="ECO:0000256" key="3">
    <source>
        <dbReference type="ARBA" id="ARBA00022827"/>
    </source>
</evidence>
<evidence type="ECO:0000256" key="2">
    <source>
        <dbReference type="ARBA" id="ARBA00022630"/>
    </source>
</evidence>
<dbReference type="RefSeq" id="XP_018582266.2">
    <property type="nucleotide sequence ID" value="XM_018726750.2"/>
</dbReference>
<name>A0A8C9S1J4_SCLFO</name>
<protein>
    <submittedName>
        <fullName evidence="6">Polyamine oxidase (exo-N4-amino) 1</fullName>
    </submittedName>
</protein>
<accession>A0A8C9S1J4</accession>
<dbReference type="InterPro" id="IPR050281">
    <property type="entry name" value="Flavin_monoamine_oxidase"/>
</dbReference>
<dbReference type="InterPro" id="IPR002937">
    <property type="entry name" value="Amino_oxidase"/>
</dbReference>
<dbReference type="Gene3D" id="3.90.660.10">
    <property type="match status" value="1"/>
</dbReference>
<evidence type="ECO:0000313" key="6">
    <source>
        <dbReference type="Ensembl" id="ENSSFOP00015024343.2"/>
    </source>
</evidence>
<proteinExistence type="predicted"/>